<feature type="compositionally biased region" description="Polar residues" evidence="1">
    <location>
        <begin position="780"/>
        <end position="793"/>
    </location>
</feature>
<dbReference type="Pfam" id="PF12937">
    <property type="entry name" value="F-box-like"/>
    <property type="match status" value="1"/>
</dbReference>
<dbReference type="SUPFAM" id="SSF81383">
    <property type="entry name" value="F-box domain"/>
    <property type="match status" value="1"/>
</dbReference>
<feature type="compositionally biased region" description="Basic and acidic residues" evidence="1">
    <location>
        <begin position="1018"/>
        <end position="1034"/>
    </location>
</feature>
<feature type="region of interest" description="Disordered" evidence="1">
    <location>
        <begin position="1"/>
        <end position="22"/>
    </location>
</feature>
<name>A0A4S2MUF3_9PEZI</name>
<feature type="compositionally biased region" description="Polar residues" evidence="1">
    <location>
        <begin position="993"/>
        <end position="1015"/>
    </location>
</feature>
<keyword evidence="4" id="KW-1185">Reference proteome</keyword>
<protein>
    <recommendedName>
        <fullName evidence="2">F-box domain-containing protein</fullName>
    </recommendedName>
</protein>
<sequence>MWGLHQGPWPGDPILDEDDEDIPPPRLIPHPLPRLPSNVLQCIFRYLDVVDISRLKQVCRFLSIRLRSSQAQFVRFRDPDRIKILHQDLQCLGDIGARARSLFTSFAFHWDEIPILNLSDVNQQTEIFEVRYGMKETTYCTVFDILNNYGDAAIRLEFRFPGAFELIQNRLAPNGIELQPFKAIKILHLTNGLDKLYQYGSKNPENLFISIRDLCRPTLEELVIDGGPLADGLPDNKRYYINPGRRKGYSMHAHSSSELDKSGLRFENLRVLRLSNLPGVHDGIIAYLTSGGAMRDITEGARYGPTGSRIFEVVNLPDITATGLMYVLRGVAHAESGIGGALKELTIILWQELLDPLCSLVENHNWISKRLGYGDRPLQLERVIPTDGETVHRRQNVSTKEWGQLCKVIEESCIHLEKLNIRPRRTVKRPSVDEKAGNEGLQKRSGNKGLGQSEGKFDAHHTLRVRDGKARRLKINGGPSRSSTPATPDLSTNKPIPPLITFLAPRRFLHSDTLRITHPKSTAPYEASIPRSRRKVGKVPVRHESHGKWIEDLMPIREQRYLEYIEAKNFGLTLHQFLNGYSAVPPNKKEHIPSPSIRQFSPRHVTRNSMSSLDLRRFRNQVGKNPTRRFLDTERGLEDARAHDQRKKVMEEAKKTEERSRQRAQSRAELKKQVLALSQELHRHQSSSSRMIQRVLAEAVQLSMASPAKTDASVRSFGQDRESLLRDYLEPIDLPEPPKGSEFSCTYEKPAPDPFILSPSNSLMFNRSTPDLKKPLGLSTIATPTTSPILNSPTKERYGDNILMMRPTRGVSNLMSQADTPSEDTEGRVLTAVQSQSSFKSPVPLTPKRGRHSRHVTLDTPTPVRSIRRASTFSTVSSPASDATGVLNIESILHNTKPSLPMSTETFMNRLLNERDESRSHQPVDDTTSSAQGDESHHSRRWEALKGTMFNFTWNGEINTWKEGDVLTSISNGPSVTSIATEEPKVTPEPTRARQQSLSTTSIVESPSTESSNSRKSAKTESHSHRPQRGDRMDLPQISSKRSRQNLRAESEHESSQPAPVEELLDLPSSPTRKHHLSVSSMADLNDNYSDDVSAVTSTDYTQETMRSTEAPPLLLIPGLLSPPHWHMGDSSRLLASRRSSESLSVKDVLDPQSRDENNQIARKYNIELTEPRKASIETSIVLKALHDRKRSISPSTKFLKLLEKASASKKRSSISGSDYDPTPADTSSEKGLVTIDPTCLFLPVPLASKGVHDLYKETPQDNASKAAKGIEKFFLKSPRSTLVSGHVEDDTAYFDKWSSSWSSNTSETPPRTPDLQDSPAVTLASVISAESISTSEKQSSNSPRQRIAQKDLSVPLIKTDNPQGESSRAVESTLARSRKSMEPQALGNQKKLSMMDHYLDENTSKRYSSHLADPVYIGPHSPDRTIIPEINVLVPADYEEDDTVLNQQMEWGGLSWPKTLDLFPKVPVRALVADPEWLRPNSGNYKTRNLHDHEQNVEDGGWRNDQLLIETEVETADQEFADDVGQWRNDGIASESQEPARTAMACDRRSRRLL</sequence>
<gene>
    <name evidence="3" type="ORF">EX30DRAFT_364696</name>
</gene>
<feature type="region of interest" description="Disordered" evidence="1">
    <location>
        <begin position="1132"/>
        <end position="1157"/>
    </location>
</feature>
<reference evidence="3 4" key="1">
    <citation type="submission" date="2019-04" db="EMBL/GenBank/DDBJ databases">
        <title>Comparative genomics and transcriptomics to analyze fruiting body development in filamentous ascomycetes.</title>
        <authorList>
            <consortium name="DOE Joint Genome Institute"/>
            <person name="Lutkenhaus R."/>
            <person name="Traeger S."/>
            <person name="Breuer J."/>
            <person name="Kuo A."/>
            <person name="Lipzen A."/>
            <person name="Pangilinan J."/>
            <person name="Dilworth D."/>
            <person name="Sandor L."/>
            <person name="Poggeler S."/>
            <person name="Barry K."/>
            <person name="Grigoriev I.V."/>
            <person name="Nowrousian M."/>
        </authorList>
    </citation>
    <scope>NUCLEOTIDE SEQUENCE [LARGE SCALE GENOMIC DNA]</scope>
    <source>
        <strain evidence="3 4">CBS 389.68</strain>
    </source>
</reference>
<dbReference type="InterPro" id="IPR036047">
    <property type="entry name" value="F-box-like_dom_sf"/>
</dbReference>
<dbReference type="InParanoid" id="A0A4S2MUF3"/>
<evidence type="ECO:0000259" key="2">
    <source>
        <dbReference type="PROSITE" id="PS50181"/>
    </source>
</evidence>
<organism evidence="3 4">
    <name type="scientific">Ascodesmis nigricans</name>
    <dbReference type="NCBI Taxonomy" id="341454"/>
    <lineage>
        <taxon>Eukaryota</taxon>
        <taxon>Fungi</taxon>
        <taxon>Dikarya</taxon>
        <taxon>Ascomycota</taxon>
        <taxon>Pezizomycotina</taxon>
        <taxon>Pezizomycetes</taxon>
        <taxon>Pezizales</taxon>
        <taxon>Ascodesmidaceae</taxon>
        <taxon>Ascodesmis</taxon>
    </lineage>
</organism>
<feature type="compositionally biased region" description="Basic and acidic residues" evidence="1">
    <location>
        <begin position="914"/>
        <end position="924"/>
    </location>
</feature>
<feature type="compositionally biased region" description="Polar residues" evidence="1">
    <location>
        <begin position="1361"/>
        <end position="1371"/>
    </location>
</feature>
<feature type="compositionally biased region" description="Low complexity" evidence="1">
    <location>
        <begin position="1132"/>
        <end position="1144"/>
    </location>
</feature>
<dbReference type="InterPro" id="IPR001810">
    <property type="entry name" value="F-box_dom"/>
</dbReference>
<feature type="domain" description="F-box" evidence="2">
    <location>
        <begin position="29"/>
        <end position="76"/>
    </location>
</feature>
<feature type="region of interest" description="Disordered" evidence="1">
    <location>
        <begin position="1211"/>
        <end position="1231"/>
    </location>
</feature>
<feature type="region of interest" description="Disordered" evidence="1">
    <location>
        <begin position="974"/>
        <end position="1078"/>
    </location>
</feature>
<feature type="compositionally biased region" description="Polar residues" evidence="1">
    <location>
        <begin position="1331"/>
        <end position="1345"/>
    </location>
</feature>
<feature type="region of interest" description="Disordered" evidence="1">
    <location>
        <begin position="472"/>
        <end position="494"/>
    </location>
</feature>
<dbReference type="Proteomes" id="UP000298138">
    <property type="component" value="Unassembled WGS sequence"/>
</dbReference>
<feature type="region of interest" description="Disordered" evidence="1">
    <location>
        <begin position="634"/>
        <end position="670"/>
    </location>
</feature>
<feature type="region of interest" description="Disordered" evidence="1">
    <location>
        <begin position="1299"/>
        <end position="1319"/>
    </location>
</feature>
<evidence type="ECO:0000313" key="4">
    <source>
        <dbReference type="Proteomes" id="UP000298138"/>
    </source>
</evidence>
<accession>A0A4S2MUF3</accession>
<feature type="region of interest" description="Disordered" evidence="1">
    <location>
        <begin position="427"/>
        <end position="460"/>
    </location>
</feature>
<dbReference type="CDD" id="cd09917">
    <property type="entry name" value="F-box_SF"/>
    <property type="match status" value="1"/>
</dbReference>
<feature type="region of interest" description="Disordered" evidence="1">
    <location>
        <begin position="1331"/>
        <end position="1387"/>
    </location>
</feature>
<feature type="region of interest" description="Disordered" evidence="1">
    <location>
        <begin position="914"/>
        <end position="939"/>
    </location>
</feature>
<dbReference type="EMBL" id="ML220126">
    <property type="protein sequence ID" value="TGZ80161.1"/>
    <property type="molecule type" value="Genomic_DNA"/>
</dbReference>
<dbReference type="PROSITE" id="PS50181">
    <property type="entry name" value="FBOX"/>
    <property type="match status" value="1"/>
</dbReference>
<evidence type="ECO:0000256" key="1">
    <source>
        <dbReference type="SAM" id="MobiDB-lite"/>
    </source>
</evidence>
<feature type="region of interest" description="Disordered" evidence="1">
    <location>
        <begin position="835"/>
        <end position="858"/>
    </location>
</feature>
<feature type="compositionally biased region" description="Basic and acidic residues" evidence="1">
    <location>
        <begin position="1148"/>
        <end position="1157"/>
    </location>
</feature>
<feature type="region of interest" description="Disordered" evidence="1">
    <location>
        <begin position="1531"/>
        <end position="1555"/>
    </location>
</feature>
<feature type="region of interest" description="Disordered" evidence="1">
    <location>
        <begin position="776"/>
        <end position="795"/>
    </location>
</feature>
<feature type="compositionally biased region" description="Polar residues" evidence="1">
    <location>
        <begin position="479"/>
        <end position="494"/>
    </location>
</feature>
<proteinExistence type="predicted"/>
<evidence type="ECO:0000313" key="3">
    <source>
        <dbReference type="EMBL" id="TGZ80161.1"/>
    </source>
</evidence>